<dbReference type="PROSITE" id="PS51257">
    <property type="entry name" value="PROKAR_LIPOPROTEIN"/>
    <property type="match status" value="1"/>
</dbReference>
<dbReference type="AlphaFoldDB" id="A0A239FBD9"/>
<gene>
    <name evidence="3" type="ORF">SAMN06296052_10883</name>
</gene>
<evidence type="ECO:0000313" key="4">
    <source>
        <dbReference type="Proteomes" id="UP000198432"/>
    </source>
</evidence>
<keyword evidence="4" id="KW-1185">Reference proteome</keyword>
<accession>A0A239FBD9</accession>
<reference evidence="4" key="1">
    <citation type="submission" date="2017-06" db="EMBL/GenBank/DDBJ databases">
        <authorList>
            <person name="Varghese N."/>
            <person name="Submissions S."/>
        </authorList>
    </citation>
    <scope>NUCLEOTIDE SEQUENCE [LARGE SCALE GENOMIC DNA]</scope>
    <source>
        <strain evidence="4">NKM1</strain>
    </source>
</reference>
<evidence type="ECO:0000256" key="1">
    <source>
        <dbReference type="SAM" id="SignalP"/>
    </source>
</evidence>
<proteinExistence type="predicted"/>
<dbReference type="Pfam" id="PF20033">
    <property type="entry name" value="DUF6438"/>
    <property type="match status" value="1"/>
</dbReference>
<feature type="chain" id="PRO_5012737633" description="DUF6438 domain-containing protein" evidence="1">
    <location>
        <begin position="33"/>
        <end position="167"/>
    </location>
</feature>
<organism evidence="3 4">
    <name type="scientific">Pontibacter ummariensis</name>
    <dbReference type="NCBI Taxonomy" id="1610492"/>
    <lineage>
        <taxon>Bacteria</taxon>
        <taxon>Pseudomonadati</taxon>
        <taxon>Bacteroidota</taxon>
        <taxon>Cytophagia</taxon>
        <taxon>Cytophagales</taxon>
        <taxon>Hymenobacteraceae</taxon>
        <taxon>Pontibacter</taxon>
    </lineage>
</organism>
<dbReference type="Proteomes" id="UP000198432">
    <property type="component" value="Unassembled WGS sequence"/>
</dbReference>
<sequence>MSRSFRLGAANFRACFLVPCLTLLLGCAASPAGNIENSPQAAELALLYQKTPCLGICPAYDARIYTDGTVTFIGHRNVPVQDTLQFCLTKKEMKLLQKAQRELNYGSLQRAYLSQWSDVPATYITFYEEGTEVKRVKHQEGGPSELLHLQDLLHKLTMQHVAAAKAR</sequence>
<protein>
    <recommendedName>
        <fullName evidence="2">DUF6438 domain-containing protein</fullName>
    </recommendedName>
</protein>
<feature type="signal peptide" evidence="1">
    <location>
        <begin position="1"/>
        <end position="32"/>
    </location>
</feature>
<evidence type="ECO:0000313" key="3">
    <source>
        <dbReference type="EMBL" id="SNS53623.1"/>
    </source>
</evidence>
<dbReference type="EMBL" id="FZOQ01000008">
    <property type="protein sequence ID" value="SNS53623.1"/>
    <property type="molecule type" value="Genomic_DNA"/>
</dbReference>
<dbReference type="InterPro" id="IPR045497">
    <property type="entry name" value="DUF6438"/>
</dbReference>
<name>A0A239FBD9_9BACT</name>
<evidence type="ECO:0000259" key="2">
    <source>
        <dbReference type="Pfam" id="PF20033"/>
    </source>
</evidence>
<feature type="domain" description="DUF6438" evidence="2">
    <location>
        <begin position="47"/>
        <end position="156"/>
    </location>
</feature>
<keyword evidence="1" id="KW-0732">Signal</keyword>